<evidence type="ECO:0000313" key="1">
    <source>
        <dbReference type="EMBL" id="CBY37280.1"/>
    </source>
</evidence>
<reference evidence="1" key="1">
    <citation type="journal article" date="2010" name="Science">
        <title>Plasticity of animal genome architecture unmasked by rapid evolution of a pelagic tunicate.</title>
        <authorList>
            <person name="Denoeud F."/>
            <person name="Henriet S."/>
            <person name="Mungpakdee S."/>
            <person name="Aury J.M."/>
            <person name="Da Silva C."/>
            <person name="Brinkmann H."/>
            <person name="Mikhaleva J."/>
            <person name="Olsen L.C."/>
            <person name="Jubin C."/>
            <person name="Canestro C."/>
            <person name="Bouquet J.M."/>
            <person name="Danks G."/>
            <person name="Poulain J."/>
            <person name="Campsteijn C."/>
            <person name="Adamski M."/>
            <person name="Cross I."/>
            <person name="Yadetie F."/>
            <person name="Muffato M."/>
            <person name="Louis A."/>
            <person name="Butcher S."/>
            <person name="Tsagkogeorga G."/>
            <person name="Konrad A."/>
            <person name="Singh S."/>
            <person name="Jensen M.F."/>
            <person name="Cong E.H."/>
            <person name="Eikeseth-Otteraa H."/>
            <person name="Noel B."/>
            <person name="Anthouard V."/>
            <person name="Porcel B.M."/>
            <person name="Kachouri-Lafond R."/>
            <person name="Nishino A."/>
            <person name="Ugolini M."/>
            <person name="Chourrout P."/>
            <person name="Nishida H."/>
            <person name="Aasland R."/>
            <person name="Huzurbazar S."/>
            <person name="Westhof E."/>
            <person name="Delsuc F."/>
            <person name="Lehrach H."/>
            <person name="Reinhardt R."/>
            <person name="Weissenbach J."/>
            <person name="Roy S.W."/>
            <person name="Artiguenave F."/>
            <person name="Postlethwait J.H."/>
            <person name="Manak J.R."/>
            <person name="Thompson E.M."/>
            <person name="Jaillon O."/>
            <person name="Du Pasquier L."/>
            <person name="Boudinot P."/>
            <person name="Liberles D.A."/>
            <person name="Volff J.N."/>
            <person name="Philippe H."/>
            <person name="Lenhard B."/>
            <person name="Roest Crollius H."/>
            <person name="Wincker P."/>
            <person name="Chourrout D."/>
        </authorList>
    </citation>
    <scope>NUCLEOTIDE SEQUENCE [LARGE SCALE GENOMIC DNA]</scope>
</reference>
<organism evidence="1">
    <name type="scientific">Oikopleura dioica</name>
    <name type="common">Tunicate</name>
    <dbReference type="NCBI Taxonomy" id="34765"/>
    <lineage>
        <taxon>Eukaryota</taxon>
        <taxon>Metazoa</taxon>
        <taxon>Chordata</taxon>
        <taxon>Tunicata</taxon>
        <taxon>Appendicularia</taxon>
        <taxon>Copelata</taxon>
        <taxon>Oikopleuridae</taxon>
        <taxon>Oikopleura</taxon>
    </lineage>
</organism>
<proteinExistence type="predicted"/>
<dbReference type="Proteomes" id="UP000011014">
    <property type="component" value="Unassembled WGS sequence"/>
</dbReference>
<accession>E4YP82</accession>
<protein>
    <submittedName>
        <fullName evidence="1">Uncharacterized protein</fullName>
    </submittedName>
</protein>
<name>E4YP82_OIKDI</name>
<sequence>ESNTQLETCPRRRLDYWSCADCEAGLPETTRRFTVQLRYCSNLFPEYNYDFLRRFRSADDLYVKHSAYMYRRNFQSKLTTSYVSGLRSKSPYRSYLDFMRFLTSYLTDSGRTIIFAICLDFPPSVTSTADADAPFDDFLHLFADTLGLFLQFEHKYFCADAYLSRCSPTCFDSNVNILQRSIVNLTESFHRLVLDDSCPLSLCI</sequence>
<dbReference type="EMBL" id="FN654936">
    <property type="protein sequence ID" value="CBY37280.1"/>
    <property type="molecule type" value="Genomic_DNA"/>
</dbReference>
<dbReference type="AlphaFoldDB" id="E4YP82"/>
<gene>
    <name evidence="1" type="ORF">GSOID_T00030372001</name>
</gene>
<feature type="non-terminal residue" evidence="1">
    <location>
        <position position="1"/>
    </location>
</feature>